<dbReference type="RefSeq" id="WP_306892103.1">
    <property type="nucleotide sequence ID" value="NZ_JAUSVR010000032.1"/>
</dbReference>
<organism evidence="1 2">
    <name type="scientific">Ancylobacter amanitiformis</name>
    <dbReference type="NCBI Taxonomy" id="217069"/>
    <lineage>
        <taxon>Bacteria</taxon>
        <taxon>Pseudomonadati</taxon>
        <taxon>Pseudomonadota</taxon>
        <taxon>Alphaproteobacteria</taxon>
        <taxon>Hyphomicrobiales</taxon>
        <taxon>Xanthobacteraceae</taxon>
        <taxon>Ancylobacter</taxon>
    </lineage>
</organism>
<name>A0ABU0LXQ1_9HYPH</name>
<dbReference type="Proteomes" id="UP001235094">
    <property type="component" value="Unassembled WGS sequence"/>
</dbReference>
<sequence length="144" mass="15928">MQIHQHFPCPSQDEDFDGYLPPDCEPPGRPNPAVEALLADFERIASGVEVAWNASSAIAALQEPLRWKAVPISANERDQLLAAFALVRQHILALFFDTSHRIFANRSLDAVADLIALWAESDAERAARHRHTRDDLGSGPINLP</sequence>
<evidence type="ECO:0000313" key="1">
    <source>
        <dbReference type="EMBL" id="MDQ0513474.1"/>
    </source>
</evidence>
<protein>
    <submittedName>
        <fullName evidence="1">Uncharacterized protein</fullName>
    </submittedName>
</protein>
<evidence type="ECO:0000313" key="2">
    <source>
        <dbReference type="Proteomes" id="UP001235094"/>
    </source>
</evidence>
<gene>
    <name evidence="1" type="ORF">QOZ99_004396</name>
</gene>
<dbReference type="EMBL" id="JAUSVR010000032">
    <property type="protein sequence ID" value="MDQ0513474.1"/>
    <property type="molecule type" value="Genomic_DNA"/>
</dbReference>
<keyword evidence="2" id="KW-1185">Reference proteome</keyword>
<accession>A0ABU0LXQ1</accession>
<reference evidence="1 2" key="1">
    <citation type="submission" date="2023-07" db="EMBL/GenBank/DDBJ databases">
        <title>Genomic Encyclopedia of Type Strains, Phase IV (KMG-IV): sequencing the most valuable type-strain genomes for metagenomic binning, comparative biology and taxonomic classification.</title>
        <authorList>
            <person name="Goeker M."/>
        </authorList>
    </citation>
    <scope>NUCLEOTIDE SEQUENCE [LARGE SCALE GENOMIC DNA]</scope>
    <source>
        <strain evidence="1 2">DSM 15561</strain>
    </source>
</reference>
<proteinExistence type="predicted"/>
<comment type="caution">
    <text evidence="1">The sequence shown here is derived from an EMBL/GenBank/DDBJ whole genome shotgun (WGS) entry which is preliminary data.</text>
</comment>